<feature type="region of interest" description="Disordered" evidence="1">
    <location>
        <begin position="55"/>
        <end position="78"/>
    </location>
</feature>
<protein>
    <submittedName>
        <fullName evidence="2">Uncharacterized protein</fullName>
    </submittedName>
</protein>
<organism evidence="2 3">
    <name type="scientific">Saguinus oedipus</name>
    <name type="common">Cotton-top tamarin</name>
    <name type="synonym">Oedipomidas oedipus</name>
    <dbReference type="NCBI Taxonomy" id="9490"/>
    <lineage>
        <taxon>Eukaryota</taxon>
        <taxon>Metazoa</taxon>
        <taxon>Chordata</taxon>
        <taxon>Craniata</taxon>
        <taxon>Vertebrata</taxon>
        <taxon>Euteleostomi</taxon>
        <taxon>Mammalia</taxon>
        <taxon>Eutheria</taxon>
        <taxon>Euarchontoglires</taxon>
        <taxon>Primates</taxon>
        <taxon>Haplorrhini</taxon>
        <taxon>Platyrrhini</taxon>
        <taxon>Cebidae</taxon>
        <taxon>Callitrichinae</taxon>
        <taxon>Saguinus</taxon>
    </lineage>
</organism>
<dbReference type="Proteomes" id="UP001266305">
    <property type="component" value="Unassembled WGS sequence"/>
</dbReference>
<reference evidence="2 3" key="1">
    <citation type="submission" date="2023-05" db="EMBL/GenBank/DDBJ databases">
        <title>B98-5 Cell Line De Novo Hybrid Assembly: An Optical Mapping Approach.</title>
        <authorList>
            <person name="Kananen K."/>
            <person name="Auerbach J.A."/>
            <person name="Kautto E."/>
            <person name="Blachly J.S."/>
        </authorList>
    </citation>
    <scope>NUCLEOTIDE SEQUENCE [LARGE SCALE GENOMIC DNA]</scope>
    <source>
        <strain evidence="2">B95-8</strain>
        <tissue evidence="2">Cell line</tissue>
    </source>
</reference>
<name>A0ABQ9UPC5_SAGOE</name>
<sequence length="103" mass="11942">MCLWRTAGQHHPHHHHHCYPFCDQYPHDHQQPPPPQHTTIGELMEEPSGILIQHEGDPQWEGQKEGDELPRSPEENVQELRPLQQPWTLQTPAPLETVFPACV</sequence>
<feature type="compositionally biased region" description="Basic and acidic residues" evidence="1">
    <location>
        <begin position="55"/>
        <end position="74"/>
    </location>
</feature>
<gene>
    <name evidence="2" type="ORF">P7K49_024390</name>
</gene>
<keyword evidence="3" id="KW-1185">Reference proteome</keyword>
<accession>A0ABQ9UPC5</accession>
<dbReference type="EMBL" id="JASSZA010000011">
    <property type="protein sequence ID" value="KAK2098939.1"/>
    <property type="molecule type" value="Genomic_DNA"/>
</dbReference>
<evidence type="ECO:0000313" key="2">
    <source>
        <dbReference type="EMBL" id="KAK2098939.1"/>
    </source>
</evidence>
<proteinExistence type="predicted"/>
<evidence type="ECO:0000313" key="3">
    <source>
        <dbReference type="Proteomes" id="UP001266305"/>
    </source>
</evidence>
<comment type="caution">
    <text evidence="2">The sequence shown here is derived from an EMBL/GenBank/DDBJ whole genome shotgun (WGS) entry which is preliminary data.</text>
</comment>
<evidence type="ECO:0000256" key="1">
    <source>
        <dbReference type="SAM" id="MobiDB-lite"/>
    </source>
</evidence>